<evidence type="ECO:0000313" key="1">
    <source>
        <dbReference type="EMBL" id="BAU87906.1"/>
    </source>
</evidence>
<name>A0A160P905_STRLU</name>
<keyword evidence="2" id="KW-1185">Reference proteome</keyword>
<dbReference type="AlphaFoldDB" id="A0A160P905"/>
<dbReference type="Proteomes" id="UP000217676">
    <property type="component" value="Chromosome"/>
</dbReference>
<gene>
    <name evidence="1" type="ORF">SLA_7040</name>
</gene>
<sequence length="157" mass="16796">MLNLWQLPGGIYLFWTDPSGYVASCRLDESGQLDTPVLFNGLNGNPSAPITGNLRVAYTPVTVAGGPGEETMTTGGGHSVIYGTNGTSELVVMYWNGTQWTVNTYLDEYNTGPEKNEPFGAGLAYNGVALVPFGQSDDFEDISWNLFCNRTGTPGLG</sequence>
<dbReference type="EMBL" id="AP017424">
    <property type="protein sequence ID" value="BAU87906.1"/>
    <property type="molecule type" value="Genomic_DNA"/>
</dbReference>
<dbReference type="KEGG" id="slau:SLA_7040"/>
<accession>A0A160P905</accession>
<protein>
    <submittedName>
        <fullName evidence="1">Patatin</fullName>
    </submittedName>
</protein>
<evidence type="ECO:0000313" key="2">
    <source>
        <dbReference type="Proteomes" id="UP000217676"/>
    </source>
</evidence>
<reference evidence="1 2" key="1">
    <citation type="journal article" date="2016" name="Genome Announc.">
        <title>Complete Genome Sequence of Thiostrepton-Producing Streptomyces laurentii ATCC 31255.</title>
        <authorList>
            <person name="Doi K."/>
            <person name="Fujino Y."/>
            <person name="Nagayoshi Y."/>
            <person name="Ohshima T."/>
            <person name="Ogata S."/>
        </authorList>
    </citation>
    <scope>NUCLEOTIDE SEQUENCE [LARGE SCALE GENOMIC DNA]</scope>
    <source>
        <strain evidence="1 2">ATCC 31255</strain>
    </source>
</reference>
<organism evidence="1 2">
    <name type="scientific">Streptomyces laurentii</name>
    <dbReference type="NCBI Taxonomy" id="39478"/>
    <lineage>
        <taxon>Bacteria</taxon>
        <taxon>Bacillati</taxon>
        <taxon>Actinomycetota</taxon>
        <taxon>Actinomycetes</taxon>
        <taxon>Kitasatosporales</taxon>
        <taxon>Streptomycetaceae</taxon>
        <taxon>Streptomyces</taxon>
    </lineage>
</organism>
<proteinExistence type="predicted"/>